<dbReference type="InterPro" id="IPR002104">
    <property type="entry name" value="Integrase_catalytic"/>
</dbReference>
<dbReference type="HOGENOM" id="CLU_102824_0_0_2"/>
<dbReference type="GO" id="GO:0015074">
    <property type="term" value="P:DNA integration"/>
    <property type="evidence" value="ECO:0007669"/>
    <property type="project" value="InterPro"/>
</dbReference>
<reference evidence="4 6" key="2">
    <citation type="journal article" date="2014" name="PLoS Genet.">
        <title>Phylogenetically driven sequencing of extremely halophilic archaea reveals strategies for static and dynamic osmo-response.</title>
        <authorList>
            <person name="Becker E.A."/>
            <person name="Seitzer P.M."/>
            <person name="Tritt A."/>
            <person name="Larsen D."/>
            <person name="Krusor M."/>
            <person name="Yao A.I."/>
            <person name="Wu D."/>
            <person name="Madern D."/>
            <person name="Eisen J.A."/>
            <person name="Darling A.E."/>
            <person name="Facciotti M.T."/>
        </authorList>
    </citation>
    <scope>NUCLEOTIDE SEQUENCE [LARGE SCALE GENOMIC DNA]</scope>
    <source>
        <strain evidence="4">B3</strain>
        <strain evidence="6">DSM 18796 / CECT 7217 / JCM 14584 / KCTC 4019 / B3</strain>
    </source>
</reference>
<accession>D8J9P2</accession>
<evidence type="ECO:0000313" key="3">
    <source>
        <dbReference type="EMBL" id="ADJ14454.1"/>
    </source>
</evidence>
<evidence type="ECO:0000259" key="2">
    <source>
        <dbReference type="PROSITE" id="PS51898"/>
    </source>
</evidence>
<name>D8J9P2_HALJB</name>
<dbReference type="eggNOG" id="arCOG06451">
    <property type="taxonomic scope" value="Archaea"/>
</dbReference>
<feature type="domain" description="Tyr recombinase" evidence="2">
    <location>
        <begin position="1"/>
        <end position="168"/>
    </location>
</feature>
<keyword evidence="6" id="KW-1185">Reference proteome</keyword>
<proteinExistence type="predicted"/>
<organism evidence="3 5">
    <name type="scientific">Halalkalicoccus jeotgali (strain DSM 18796 / CECT 7217 / JCM 14584 / KCTC 4019 / B3)</name>
    <dbReference type="NCBI Taxonomy" id="795797"/>
    <lineage>
        <taxon>Archaea</taxon>
        <taxon>Methanobacteriati</taxon>
        <taxon>Methanobacteriota</taxon>
        <taxon>Stenosarchaea group</taxon>
        <taxon>Halobacteria</taxon>
        <taxon>Halobacteriales</taxon>
        <taxon>Halococcaceae</taxon>
        <taxon>Halalkalicoccus</taxon>
    </lineage>
</organism>
<dbReference type="KEGG" id="hje:HacjB3_05315"/>
<dbReference type="EMBL" id="AOHV01000010">
    <property type="protein sequence ID" value="ELY40168.1"/>
    <property type="molecule type" value="Genomic_DNA"/>
</dbReference>
<dbReference type="Proteomes" id="UP000011645">
    <property type="component" value="Unassembled WGS sequence"/>
</dbReference>
<dbReference type="AlphaFoldDB" id="D8J9P2"/>
<dbReference type="EMBL" id="CP002062">
    <property type="protein sequence ID" value="ADJ14454.1"/>
    <property type="molecule type" value="Genomic_DNA"/>
</dbReference>
<dbReference type="PROSITE" id="PS51898">
    <property type="entry name" value="TYR_RECOMBINASE"/>
    <property type="match status" value="1"/>
</dbReference>
<evidence type="ECO:0000313" key="4">
    <source>
        <dbReference type="EMBL" id="ELY40168.1"/>
    </source>
</evidence>
<evidence type="ECO:0000313" key="6">
    <source>
        <dbReference type="Proteomes" id="UP000011645"/>
    </source>
</evidence>
<dbReference type="Gene3D" id="1.10.443.10">
    <property type="entry name" value="Intergrase catalytic core"/>
    <property type="match status" value="1"/>
</dbReference>
<evidence type="ECO:0000313" key="5">
    <source>
        <dbReference type="Proteomes" id="UP000000390"/>
    </source>
</evidence>
<keyword evidence="1" id="KW-0233">DNA recombination</keyword>
<dbReference type="InterPro" id="IPR011010">
    <property type="entry name" value="DNA_brk_join_enz"/>
</dbReference>
<protein>
    <submittedName>
        <fullName evidence="3">Integrase family protein</fullName>
    </submittedName>
</protein>
<dbReference type="SUPFAM" id="SSF56349">
    <property type="entry name" value="DNA breaking-rejoining enzymes"/>
    <property type="match status" value="1"/>
</dbReference>
<dbReference type="GO" id="GO:0006310">
    <property type="term" value="P:DNA recombination"/>
    <property type="evidence" value="ECO:0007669"/>
    <property type="project" value="UniProtKB-KW"/>
</dbReference>
<dbReference type="Proteomes" id="UP000000390">
    <property type="component" value="Chromosome"/>
</dbReference>
<reference evidence="3 5" key="1">
    <citation type="journal article" date="2010" name="J. Bacteriol.">
        <title>Complete genome sequence of Halalkalicoccus jeotgali B3(T), an extremely halophilic archaeon.</title>
        <authorList>
            <person name="Roh S.W."/>
            <person name="Nam Y.D."/>
            <person name="Nam S.H."/>
            <person name="Choi S.H."/>
            <person name="Park H.S."/>
            <person name="Bae J.W."/>
        </authorList>
    </citation>
    <scope>NUCLEOTIDE SEQUENCE [LARGE SCALE GENOMIC DNA]</scope>
    <source>
        <strain evidence="3">B3</strain>
        <strain evidence="5">DSM 18796 / CECT 7217 / JCM 14584 / KCTC 4019 / B3</strain>
    </source>
</reference>
<dbReference type="InterPro" id="IPR013762">
    <property type="entry name" value="Integrase-like_cat_sf"/>
</dbReference>
<sequence length="173" mass="19735">MDRSWIDWRNQMIVVPRHDPCTKARGEAGPCGYCKRLAEQAADHNPELSYEAALARAWTPKTDSAARSIPFDFDPRTDLVIERFFERYEKFPHSKQAVNRRVNKAAEVTDELDEDSIYPHCLRATAATYHASRGLSALPLQSMLGWSDLSTSQKYVRRSGEATARALRTVHRQ</sequence>
<dbReference type="Pfam" id="PF00589">
    <property type="entry name" value="Phage_integrase"/>
    <property type="match status" value="1"/>
</dbReference>
<evidence type="ECO:0000256" key="1">
    <source>
        <dbReference type="ARBA" id="ARBA00023172"/>
    </source>
</evidence>
<dbReference type="GO" id="GO:0003677">
    <property type="term" value="F:DNA binding"/>
    <property type="evidence" value="ECO:0007669"/>
    <property type="project" value="InterPro"/>
</dbReference>
<dbReference type="CDD" id="cd00397">
    <property type="entry name" value="DNA_BRE_C"/>
    <property type="match status" value="1"/>
</dbReference>
<gene>
    <name evidence="3" type="ordered locus">HacjB3_05315</name>
    <name evidence="4" type="ORF">C497_03690</name>
</gene>